<reference evidence="1" key="1">
    <citation type="submission" date="2021-01" db="EMBL/GenBank/DDBJ databases">
        <authorList>
            <consortium name="Genoscope - CEA"/>
            <person name="William W."/>
        </authorList>
    </citation>
    <scope>NUCLEOTIDE SEQUENCE</scope>
</reference>
<dbReference type="Proteomes" id="UP000683925">
    <property type="component" value="Unassembled WGS sequence"/>
</dbReference>
<proteinExistence type="predicted"/>
<gene>
    <name evidence="1" type="ORF">POCTA_138.1.T0620160</name>
</gene>
<sequence>MLQLYGIIVSSVNIQMTLNIKMMYYGISESMKNCQGLAQIDITQICMKDLKRLVEL</sequence>
<name>A0A8S1VD29_PAROT</name>
<keyword evidence="2" id="KW-1185">Reference proteome</keyword>
<protein>
    <submittedName>
        <fullName evidence="1">Uncharacterized protein</fullName>
    </submittedName>
</protein>
<dbReference type="EMBL" id="CAJJDP010000061">
    <property type="protein sequence ID" value="CAD8173682.1"/>
    <property type="molecule type" value="Genomic_DNA"/>
</dbReference>
<evidence type="ECO:0000313" key="1">
    <source>
        <dbReference type="EMBL" id="CAD8173682.1"/>
    </source>
</evidence>
<accession>A0A8S1VD29</accession>
<dbReference type="AlphaFoldDB" id="A0A8S1VD29"/>
<comment type="caution">
    <text evidence="1">The sequence shown here is derived from an EMBL/GenBank/DDBJ whole genome shotgun (WGS) entry which is preliminary data.</text>
</comment>
<organism evidence="1 2">
    <name type="scientific">Paramecium octaurelia</name>
    <dbReference type="NCBI Taxonomy" id="43137"/>
    <lineage>
        <taxon>Eukaryota</taxon>
        <taxon>Sar</taxon>
        <taxon>Alveolata</taxon>
        <taxon>Ciliophora</taxon>
        <taxon>Intramacronucleata</taxon>
        <taxon>Oligohymenophorea</taxon>
        <taxon>Peniculida</taxon>
        <taxon>Parameciidae</taxon>
        <taxon>Paramecium</taxon>
    </lineage>
</organism>
<evidence type="ECO:0000313" key="2">
    <source>
        <dbReference type="Proteomes" id="UP000683925"/>
    </source>
</evidence>